<keyword evidence="7" id="KW-0067">ATP-binding</keyword>
<dbReference type="InterPro" id="IPR005467">
    <property type="entry name" value="His_kinase_dom"/>
</dbReference>
<keyword evidence="6" id="KW-0418">Kinase</keyword>
<keyword evidence="4" id="KW-0808">Transferase</keyword>
<name>A0A3B0YRX5_9ZZZZ</name>
<feature type="transmembrane region" description="Helical" evidence="9">
    <location>
        <begin position="20"/>
        <end position="39"/>
    </location>
</feature>
<dbReference type="PANTHER" id="PTHR24421:SF10">
    <property type="entry name" value="NITRATE_NITRITE SENSOR PROTEIN NARQ"/>
    <property type="match status" value="1"/>
</dbReference>
<evidence type="ECO:0000256" key="3">
    <source>
        <dbReference type="ARBA" id="ARBA00022553"/>
    </source>
</evidence>
<proteinExistence type="predicted"/>
<evidence type="ECO:0000259" key="10">
    <source>
        <dbReference type="PROSITE" id="PS50109"/>
    </source>
</evidence>
<evidence type="ECO:0000256" key="5">
    <source>
        <dbReference type="ARBA" id="ARBA00022741"/>
    </source>
</evidence>
<evidence type="ECO:0000256" key="8">
    <source>
        <dbReference type="SAM" id="Coils"/>
    </source>
</evidence>
<organism evidence="11">
    <name type="scientific">hydrothermal vent metagenome</name>
    <dbReference type="NCBI Taxonomy" id="652676"/>
    <lineage>
        <taxon>unclassified sequences</taxon>
        <taxon>metagenomes</taxon>
        <taxon>ecological metagenomes</taxon>
    </lineage>
</organism>
<dbReference type="GO" id="GO:0016020">
    <property type="term" value="C:membrane"/>
    <property type="evidence" value="ECO:0007669"/>
    <property type="project" value="InterPro"/>
</dbReference>
<accession>A0A3B0YRX5</accession>
<dbReference type="InterPro" id="IPR050482">
    <property type="entry name" value="Sensor_HK_TwoCompSys"/>
</dbReference>
<dbReference type="SMART" id="SM00387">
    <property type="entry name" value="HATPase_c"/>
    <property type="match status" value="1"/>
</dbReference>
<keyword evidence="9" id="KW-1133">Transmembrane helix</keyword>
<evidence type="ECO:0000256" key="4">
    <source>
        <dbReference type="ARBA" id="ARBA00022679"/>
    </source>
</evidence>
<dbReference type="SUPFAM" id="SSF55874">
    <property type="entry name" value="ATPase domain of HSP90 chaperone/DNA topoisomerase II/histidine kinase"/>
    <property type="match status" value="1"/>
</dbReference>
<dbReference type="Gene3D" id="1.20.5.1930">
    <property type="match status" value="1"/>
</dbReference>
<dbReference type="EMBL" id="UOFO01000015">
    <property type="protein sequence ID" value="VAW83635.1"/>
    <property type="molecule type" value="Genomic_DNA"/>
</dbReference>
<dbReference type="AlphaFoldDB" id="A0A3B0YRX5"/>
<evidence type="ECO:0000256" key="2">
    <source>
        <dbReference type="ARBA" id="ARBA00012438"/>
    </source>
</evidence>
<dbReference type="Pfam" id="PF02518">
    <property type="entry name" value="HATPase_c"/>
    <property type="match status" value="1"/>
</dbReference>
<sequence length="516" mass="57961">MAIVHALKKIIYAEKPLHQYIISLFCIAFFLLAISLTLISNASTNNVIKQSLTDMAVGIIVQVRDNIDIAIMTKSTWLAAATLDAAYLLPDVAYINVRDAENNLIFSRKNKKQFSNHLITNSYVTEFTEKHSDDYIHIISDHNYIYISTRVYYKTASDTDDVFSGSDLDNNTLVGYVNVTLSKQRMVDSQSQLIKLLGIGSALYMIFIVVAIRFLVPVFLKPLIELANIMSSARSSLTTVSSYSDNSTIKEITTIGHAYNELLISIRDRDKKIKKNTAELEAEVQLRTKKYSKLNEENRRLIKTTHQRLENERALISRELHDELNANLITMKLHTSHIKNLAKKNRNIDSESILVSTSTLEELISRTYESGRAIIHRLRPEIIDSLGLIGALEDLINNYKNAQPYSAIQFNFLGTFENINDEKCIAVYRIIQEGLSNAIKYADAGYISIILSNPCPDNANELCLEISDDGIGFDSINVKYGIGIISIRERAHALGGQAQIESSVNNGCTIRVQIPD</sequence>
<dbReference type="InterPro" id="IPR036890">
    <property type="entry name" value="HATPase_C_sf"/>
</dbReference>
<evidence type="ECO:0000256" key="6">
    <source>
        <dbReference type="ARBA" id="ARBA00022777"/>
    </source>
</evidence>
<dbReference type="EC" id="2.7.13.3" evidence="2"/>
<evidence type="ECO:0000256" key="9">
    <source>
        <dbReference type="SAM" id="Phobius"/>
    </source>
</evidence>
<keyword evidence="5" id="KW-0547">Nucleotide-binding</keyword>
<dbReference type="PANTHER" id="PTHR24421">
    <property type="entry name" value="NITRATE/NITRITE SENSOR PROTEIN NARX-RELATED"/>
    <property type="match status" value="1"/>
</dbReference>
<dbReference type="GO" id="GO:0046983">
    <property type="term" value="F:protein dimerization activity"/>
    <property type="evidence" value="ECO:0007669"/>
    <property type="project" value="InterPro"/>
</dbReference>
<dbReference type="PROSITE" id="PS50109">
    <property type="entry name" value="HIS_KIN"/>
    <property type="match status" value="1"/>
</dbReference>
<keyword evidence="3" id="KW-0597">Phosphoprotein</keyword>
<dbReference type="CDD" id="cd16917">
    <property type="entry name" value="HATPase_UhpB-NarQ-NarX-like"/>
    <property type="match status" value="1"/>
</dbReference>
<reference evidence="11" key="1">
    <citation type="submission" date="2018-06" db="EMBL/GenBank/DDBJ databases">
        <authorList>
            <person name="Zhirakovskaya E."/>
        </authorList>
    </citation>
    <scope>NUCLEOTIDE SEQUENCE</scope>
</reference>
<feature type="transmembrane region" description="Helical" evidence="9">
    <location>
        <begin position="193"/>
        <end position="216"/>
    </location>
</feature>
<keyword evidence="8" id="KW-0175">Coiled coil</keyword>
<dbReference type="InterPro" id="IPR003594">
    <property type="entry name" value="HATPase_dom"/>
</dbReference>
<keyword evidence="9" id="KW-0472">Membrane</keyword>
<evidence type="ECO:0000313" key="11">
    <source>
        <dbReference type="EMBL" id="VAW83635.1"/>
    </source>
</evidence>
<protein>
    <recommendedName>
        <fullName evidence="2">histidine kinase</fullName>
        <ecNumber evidence="2">2.7.13.3</ecNumber>
    </recommendedName>
</protein>
<dbReference type="Pfam" id="PF07730">
    <property type="entry name" value="HisKA_3"/>
    <property type="match status" value="1"/>
</dbReference>
<evidence type="ECO:0000256" key="1">
    <source>
        <dbReference type="ARBA" id="ARBA00000085"/>
    </source>
</evidence>
<feature type="coiled-coil region" evidence="8">
    <location>
        <begin position="277"/>
        <end position="326"/>
    </location>
</feature>
<feature type="domain" description="Histidine kinase" evidence="10">
    <location>
        <begin position="427"/>
        <end position="516"/>
    </location>
</feature>
<dbReference type="GO" id="GO:0005524">
    <property type="term" value="F:ATP binding"/>
    <property type="evidence" value="ECO:0007669"/>
    <property type="project" value="UniProtKB-KW"/>
</dbReference>
<dbReference type="Gene3D" id="3.30.565.10">
    <property type="entry name" value="Histidine kinase-like ATPase, C-terminal domain"/>
    <property type="match status" value="1"/>
</dbReference>
<gene>
    <name evidence="11" type="ORF">MNBD_GAMMA16-2067</name>
</gene>
<keyword evidence="9" id="KW-0812">Transmembrane</keyword>
<evidence type="ECO:0000256" key="7">
    <source>
        <dbReference type="ARBA" id="ARBA00022840"/>
    </source>
</evidence>
<comment type="catalytic activity">
    <reaction evidence="1">
        <text>ATP + protein L-histidine = ADP + protein N-phospho-L-histidine.</text>
        <dbReference type="EC" id="2.7.13.3"/>
    </reaction>
</comment>
<dbReference type="InterPro" id="IPR011712">
    <property type="entry name" value="Sig_transdc_His_kin_sub3_dim/P"/>
</dbReference>
<dbReference type="GO" id="GO:0000155">
    <property type="term" value="F:phosphorelay sensor kinase activity"/>
    <property type="evidence" value="ECO:0007669"/>
    <property type="project" value="InterPro"/>
</dbReference>